<reference evidence="2" key="1">
    <citation type="submission" date="2024-07" db="EMBL/GenBank/DDBJ databases">
        <title>Two chromosome-level genome assemblies of Korean endemic species Abeliophyllum distichum and Forsythia ovata (Oleaceae).</title>
        <authorList>
            <person name="Jang H."/>
        </authorList>
    </citation>
    <scope>NUCLEOTIDE SEQUENCE [LARGE SCALE GENOMIC DNA]</scope>
</reference>
<dbReference type="EMBL" id="JBFOLJ010000008">
    <property type="protein sequence ID" value="KAL2515714.1"/>
    <property type="molecule type" value="Genomic_DNA"/>
</dbReference>
<dbReference type="Proteomes" id="UP001604277">
    <property type="component" value="Unassembled WGS sequence"/>
</dbReference>
<organism evidence="1 2">
    <name type="scientific">Forsythia ovata</name>
    <dbReference type="NCBI Taxonomy" id="205694"/>
    <lineage>
        <taxon>Eukaryota</taxon>
        <taxon>Viridiplantae</taxon>
        <taxon>Streptophyta</taxon>
        <taxon>Embryophyta</taxon>
        <taxon>Tracheophyta</taxon>
        <taxon>Spermatophyta</taxon>
        <taxon>Magnoliopsida</taxon>
        <taxon>eudicotyledons</taxon>
        <taxon>Gunneridae</taxon>
        <taxon>Pentapetalae</taxon>
        <taxon>asterids</taxon>
        <taxon>lamiids</taxon>
        <taxon>Lamiales</taxon>
        <taxon>Oleaceae</taxon>
        <taxon>Forsythieae</taxon>
        <taxon>Forsythia</taxon>
    </lineage>
</organism>
<keyword evidence="2" id="KW-1185">Reference proteome</keyword>
<dbReference type="AlphaFoldDB" id="A0ABD1TSK9"/>
<evidence type="ECO:0000313" key="2">
    <source>
        <dbReference type="Proteomes" id="UP001604277"/>
    </source>
</evidence>
<gene>
    <name evidence="1" type="ORF">Fot_29685</name>
</gene>
<sequence length="312" mass="34499">MAGLKCTPLYTFLHCLSHHFDLQNLIKKYHKIPATVINPLILVAIAIITTKNPTDIKHISTIADSLKGTLYGLFIVENFLLNQRCKFQEHTQTIQEIYRRYDICVIHVRNTKCNNIPTDGVLNHLDRKAKNLGKKAKSTIPRSSYALMLNCVSKSPIADKIAPLSIQNFSHLPDIIAAASAINRAYCKKHQFQYALIEKCFQYGRIICFVTRSSIIRRRVSSVLHLVAALSRGLGNGDVSIPFRHAQVPSAECLPPIAIGVNQSQRLLLVQQGSGNLRGGFSTMSVAAATVRVVAVVVDVMACLEGTIWAGK</sequence>
<name>A0ABD1TSK9_9LAMI</name>
<evidence type="ECO:0000313" key="1">
    <source>
        <dbReference type="EMBL" id="KAL2515714.1"/>
    </source>
</evidence>
<comment type="caution">
    <text evidence="1">The sequence shown here is derived from an EMBL/GenBank/DDBJ whole genome shotgun (WGS) entry which is preliminary data.</text>
</comment>
<accession>A0ABD1TSK9</accession>
<proteinExistence type="predicted"/>
<protein>
    <submittedName>
        <fullName evidence="1">Uncharacterized protein</fullName>
    </submittedName>
</protein>